<proteinExistence type="predicted"/>
<evidence type="ECO:0000313" key="2">
    <source>
        <dbReference type="Proteomes" id="UP000039865"/>
    </source>
</evidence>
<organism evidence="1 2">
    <name type="scientific">Stylonychia lemnae</name>
    <name type="common">Ciliate</name>
    <dbReference type="NCBI Taxonomy" id="5949"/>
    <lineage>
        <taxon>Eukaryota</taxon>
        <taxon>Sar</taxon>
        <taxon>Alveolata</taxon>
        <taxon>Ciliophora</taxon>
        <taxon>Intramacronucleata</taxon>
        <taxon>Spirotrichea</taxon>
        <taxon>Stichotrichia</taxon>
        <taxon>Sporadotrichida</taxon>
        <taxon>Oxytrichidae</taxon>
        <taxon>Stylonychinae</taxon>
        <taxon>Stylonychia</taxon>
    </lineage>
</organism>
<dbReference type="OrthoDB" id="307342at2759"/>
<dbReference type="AlphaFoldDB" id="A0A078A3J5"/>
<dbReference type="InParanoid" id="A0A078A3J5"/>
<sequence>MLLDSKSKFDFGSPGRQTRTLSPDTFYNWTSNHLYRTSYNDMGIVKSPVSKKNHVLPKYQGYIPGKIANNEFGASITGVSRRVFSPEKLDTPSLYASTGHNWNTDLRKDPTLPAWSHKYGKQTILRPHPNVDEPKWSTVFRQSFGKPQEKLKPVTRQAASMKDLMFDNTMRNSFRPITQTASGFQNNRQLFDGQTWVPDKILHTDMVRTEYRNKFNQPKPFHKTALMASTGKLPKVTLVYDIE</sequence>
<dbReference type="Proteomes" id="UP000039865">
    <property type="component" value="Unassembled WGS sequence"/>
</dbReference>
<protein>
    <submittedName>
        <fullName evidence="1">Uncharacterized protein</fullName>
    </submittedName>
</protein>
<dbReference type="EMBL" id="CCKQ01005604">
    <property type="protein sequence ID" value="CDW76853.1"/>
    <property type="molecule type" value="Genomic_DNA"/>
</dbReference>
<gene>
    <name evidence="1" type="primary">Contig14834.g15804</name>
    <name evidence="1" type="ORF">STYLEM_5818</name>
</gene>
<name>A0A078A3J5_STYLE</name>
<reference evidence="1 2" key="1">
    <citation type="submission" date="2014-06" db="EMBL/GenBank/DDBJ databases">
        <authorList>
            <person name="Swart Estienne"/>
        </authorList>
    </citation>
    <scope>NUCLEOTIDE SEQUENCE [LARGE SCALE GENOMIC DNA]</scope>
    <source>
        <strain evidence="1 2">130c</strain>
    </source>
</reference>
<dbReference type="OMA" id="YNTHKLA"/>
<evidence type="ECO:0000313" key="1">
    <source>
        <dbReference type="EMBL" id="CDW76853.1"/>
    </source>
</evidence>
<keyword evidence="2" id="KW-1185">Reference proteome</keyword>
<accession>A0A078A3J5</accession>